<proteinExistence type="predicted"/>
<accession>A0AAJ6XXY8</accession>
<feature type="active site" evidence="6">
    <location>
        <position position="130"/>
    </location>
</feature>
<evidence type="ECO:0000313" key="9">
    <source>
        <dbReference type="RefSeq" id="XP_011035189.1"/>
    </source>
</evidence>
<evidence type="ECO:0000256" key="6">
    <source>
        <dbReference type="PROSITE-ProRule" id="PRU00331"/>
    </source>
</evidence>
<dbReference type="KEGG" id="peu:105133072"/>
<feature type="active site" evidence="6">
    <location>
        <position position="145"/>
    </location>
</feature>
<dbReference type="PROSITE" id="PS50957">
    <property type="entry name" value="JOSEPHIN"/>
    <property type="match status" value="1"/>
</dbReference>
<evidence type="ECO:0000256" key="4">
    <source>
        <dbReference type="ARBA" id="ARBA00022786"/>
    </source>
</evidence>
<keyword evidence="4" id="KW-0833">Ubl conjugation pathway</keyword>
<evidence type="ECO:0000256" key="3">
    <source>
        <dbReference type="ARBA" id="ARBA00022670"/>
    </source>
</evidence>
<organism evidence="8 9">
    <name type="scientific">Populus euphratica</name>
    <name type="common">Euphrates poplar</name>
    <dbReference type="NCBI Taxonomy" id="75702"/>
    <lineage>
        <taxon>Eukaryota</taxon>
        <taxon>Viridiplantae</taxon>
        <taxon>Streptophyta</taxon>
        <taxon>Embryophyta</taxon>
        <taxon>Tracheophyta</taxon>
        <taxon>Spermatophyta</taxon>
        <taxon>Magnoliopsida</taxon>
        <taxon>eudicotyledons</taxon>
        <taxon>Gunneridae</taxon>
        <taxon>Pentapetalae</taxon>
        <taxon>rosids</taxon>
        <taxon>fabids</taxon>
        <taxon>Malpighiales</taxon>
        <taxon>Salicaceae</taxon>
        <taxon>Saliceae</taxon>
        <taxon>Populus</taxon>
    </lineage>
</organism>
<dbReference type="Gene3D" id="3.90.70.40">
    <property type="match status" value="1"/>
</dbReference>
<gene>
    <name evidence="9" type="primary">LOC105133072</name>
</gene>
<dbReference type="GO" id="GO:0006508">
    <property type="term" value="P:proteolysis"/>
    <property type="evidence" value="ECO:0007669"/>
    <property type="project" value="UniProtKB-KW"/>
</dbReference>
<dbReference type="Proteomes" id="UP000694918">
    <property type="component" value="Unplaced"/>
</dbReference>
<dbReference type="GO" id="GO:0004843">
    <property type="term" value="F:cysteine-type deubiquitinase activity"/>
    <property type="evidence" value="ECO:0007669"/>
    <property type="project" value="UniProtKB-EC"/>
</dbReference>
<name>A0AAJ6XXY8_POPEU</name>
<comment type="catalytic activity">
    <reaction evidence="1">
        <text>Thiol-dependent hydrolysis of ester, thioester, amide, peptide and isopeptide bonds formed by the C-terminal Gly of ubiquitin (a 76-residue protein attached to proteins as an intracellular targeting signal).</text>
        <dbReference type="EC" id="3.4.19.12"/>
    </reaction>
</comment>
<feature type="active site" evidence="6">
    <location>
        <position position="18"/>
    </location>
</feature>
<keyword evidence="5 6" id="KW-0378">Hydrolase</keyword>
<feature type="domain" description="Josephin" evidence="7">
    <location>
        <begin position="5"/>
        <end position="192"/>
    </location>
</feature>
<protein>
    <recommendedName>
        <fullName evidence="2">ubiquitinyl hydrolase 1</fullName>
        <ecNumber evidence="2">3.4.19.12</ecNumber>
    </recommendedName>
</protein>
<evidence type="ECO:0000259" key="7">
    <source>
        <dbReference type="PROSITE" id="PS50957"/>
    </source>
</evidence>
<evidence type="ECO:0000256" key="5">
    <source>
        <dbReference type="ARBA" id="ARBA00022801"/>
    </source>
</evidence>
<dbReference type="AlphaFoldDB" id="A0AAJ6XXY8"/>
<evidence type="ECO:0000256" key="2">
    <source>
        <dbReference type="ARBA" id="ARBA00012759"/>
    </source>
</evidence>
<keyword evidence="8" id="KW-1185">Reference proteome</keyword>
<dbReference type="PANTHER" id="PTHR13291">
    <property type="entry name" value="JOSEPHIN 1, 2"/>
    <property type="match status" value="1"/>
</dbReference>
<reference evidence="9" key="1">
    <citation type="submission" date="2025-08" db="UniProtKB">
        <authorList>
            <consortium name="RefSeq"/>
        </authorList>
    </citation>
    <scope>IDENTIFICATION</scope>
</reference>
<dbReference type="InterPro" id="IPR006155">
    <property type="entry name" value="Josephin"/>
</dbReference>
<dbReference type="GO" id="GO:0016579">
    <property type="term" value="P:protein deubiquitination"/>
    <property type="evidence" value="ECO:0007669"/>
    <property type="project" value="InterPro"/>
</dbReference>
<evidence type="ECO:0000256" key="1">
    <source>
        <dbReference type="ARBA" id="ARBA00000707"/>
    </source>
</evidence>
<dbReference type="SMART" id="SM01246">
    <property type="entry name" value="Josephin"/>
    <property type="match status" value="1"/>
</dbReference>
<keyword evidence="3" id="KW-0645">Protease</keyword>
<dbReference type="PANTHER" id="PTHR13291:SF0">
    <property type="entry name" value="JOSEPHIN-LIKE PROTEIN"/>
    <property type="match status" value="1"/>
</dbReference>
<sequence>MDSENTEIYHEKQKLQFCLLHALNNLFQQQEAFTRARLNEISGKLVLDDPSKKTWTPLSIVFKPHHNAFTGNYDINVLIAALEEKDKTVVWHDRRNAASTIDLDGADDSLFGIVLNVPARRYALLWKGRHWITMRKIGGVWYNLDSDLPKPMPFEGTREVRGYLDYVLSNGGEVLLVMSKKEVCKAREEIVRNQLELVTVNMSARINQVKYKPTGINQNAISIRRNSGNRVSGNRRLGRSCGFRLLKRSIMSPAVFLKHLGGKVAKALRLERRPSPGVSSSGRSRPSVAPIDAHRAEAIEDCIEFINSASLSRSNSVTANPC</sequence>
<evidence type="ECO:0000313" key="8">
    <source>
        <dbReference type="Proteomes" id="UP000694918"/>
    </source>
</evidence>
<dbReference type="GeneID" id="105133072"/>
<dbReference type="EC" id="3.4.19.12" evidence="2"/>
<dbReference type="RefSeq" id="XP_011035189.1">
    <property type="nucleotide sequence ID" value="XM_011036887.1"/>
</dbReference>
<dbReference type="InterPro" id="IPR040053">
    <property type="entry name" value="JOSD1/2"/>
</dbReference>
<dbReference type="Pfam" id="PF02099">
    <property type="entry name" value="Josephin"/>
    <property type="match status" value="1"/>
</dbReference>